<gene>
    <name evidence="11" type="ORF">BLNAU_524</name>
</gene>
<keyword evidence="6" id="KW-0498">Mitosis</keyword>
<keyword evidence="3" id="KW-0963">Cytoplasm</keyword>
<evidence type="ECO:0000256" key="4">
    <source>
        <dbReference type="ARBA" id="ARBA00022618"/>
    </source>
</evidence>
<sequence>MDTLNTSKQQKALDFQQESSRLDSLLEYLGLNEQNLSTELDLLLTTYADIAVSCGVQEPSQTQIHIVLQNCISTIEQETLQNKHVTKSDQELKQQLSSKIEQLQGTLTENGFYDDSPLSHENIIQQADDLEKLKKECSSLKDELEAYNKLPPNINLAKAEIERLRQRLGEITAQVQQILGQTVDMPFLSET</sequence>
<comment type="similarity">
    <text evidence="2">Belongs to the HAUS1 family.</text>
</comment>
<dbReference type="PANTHER" id="PTHR31570:SF1">
    <property type="entry name" value="HAUS AUGMIN-LIKE COMPLEX SUBUNIT 1"/>
    <property type="match status" value="1"/>
</dbReference>
<dbReference type="PANTHER" id="PTHR31570">
    <property type="entry name" value="HAUS AUGMIN-LIKE COMPLEX SUBUNIT 1"/>
    <property type="match status" value="1"/>
</dbReference>
<evidence type="ECO:0000256" key="5">
    <source>
        <dbReference type="ARBA" id="ARBA00022701"/>
    </source>
</evidence>
<comment type="caution">
    <text evidence="11">The sequence shown here is derived from an EMBL/GenBank/DDBJ whole genome shotgun (WGS) entry which is preliminary data.</text>
</comment>
<evidence type="ECO:0000256" key="8">
    <source>
        <dbReference type="ARBA" id="ARBA00023212"/>
    </source>
</evidence>
<dbReference type="Pfam" id="PF25762">
    <property type="entry name" value="HAUS1"/>
    <property type="match status" value="1"/>
</dbReference>
<feature type="coiled-coil region" evidence="10">
    <location>
        <begin position="123"/>
        <end position="181"/>
    </location>
</feature>
<evidence type="ECO:0000256" key="6">
    <source>
        <dbReference type="ARBA" id="ARBA00022776"/>
    </source>
</evidence>
<reference evidence="11 12" key="1">
    <citation type="journal article" date="2022" name="bioRxiv">
        <title>Genomics of Preaxostyla Flagellates Illuminates Evolutionary Transitions and the Path Towards Mitochondrial Loss.</title>
        <authorList>
            <person name="Novak L.V.F."/>
            <person name="Treitli S.C."/>
            <person name="Pyrih J."/>
            <person name="Halakuc P."/>
            <person name="Pipaliya S.V."/>
            <person name="Vacek V."/>
            <person name="Brzon O."/>
            <person name="Soukal P."/>
            <person name="Eme L."/>
            <person name="Dacks J.B."/>
            <person name="Karnkowska A."/>
            <person name="Elias M."/>
            <person name="Hampl V."/>
        </authorList>
    </citation>
    <scope>NUCLEOTIDE SEQUENCE [LARGE SCALE GENOMIC DNA]</scope>
    <source>
        <strain evidence="11">NAU3</strain>
        <tissue evidence="11">Gut</tissue>
    </source>
</reference>
<keyword evidence="8" id="KW-0206">Cytoskeleton</keyword>
<evidence type="ECO:0000256" key="1">
    <source>
        <dbReference type="ARBA" id="ARBA00004186"/>
    </source>
</evidence>
<accession>A0ABQ9YLI6</accession>
<name>A0ABQ9YLI6_9EUKA</name>
<keyword evidence="5" id="KW-0493">Microtubule</keyword>
<keyword evidence="12" id="KW-1185">Reference proteome</keyword>
<keyword evidence="4" id="KW-0132">Cell division</keyword>
<evidence type="ECO:0000256" key="10">
    <source>
        <dbReference type="SAM" id="Coils"/>
    </source>
</evidence>
<evidence type="ECO:0000256" key="9">
    <source>
        <dbReference type="ARBA" id="ARBA00023306"/>
    </source>
</evidence>
<comment type="subcellular location">
    <subcellularLocation>
        <location evidence="1">Cytoplasm</location>
        <location evidence="1">Cytoskeleton</location>
        <location evidence="1">Spindle</location>
    </subcellularLocation>
</comment>
<evidence type="ECO:0000256" key="2">
    <source>
        <dbReference type="ARBA" id="ARBA00005479"/>
    </source>
</evidence>
<evidence type="ECO:0000313" key="11">
    <source>
        <dbReference type="EMBL" id="KAK2964607.1"/>
    </source>
</evidence>
<dbReference type="Proteomes" id="UP001281761">
    <property type="component" value="Unassembled WGS sequence"/>
</dbReference>
<evidence type="ECO:0000256" key="7">
    <source>
        <dbReference type="ARBA" id="ARBA00023054"/>
    </source>
</evidence>
<organism evidence="11 12">
    <name type="scientific">Blattamonas nauphoetae</name>
    <dbReference type="NCBI Taxonomy" id="2049346"/>
    <lineage>
        <taxon>Eukaryota</taxon>
        <taxon>Metamonada</taxon>
        <taxon>Preaxostyla</taxon>
        <taxon>Oxymonadida</taxon>
        <taxon>Blattamonas</taxon>
    </lineage>
</organism>
<keyword evidence="9" id="KW-0131">Cell cycle</keyword>
<evidence type="ECO:0000313" key="12">
    <source>
        <dbReference type="Proteomes" id="UP001281761"/>
    </source>
</evidence>
<evidence type="ECO:0000256" key="3">
    <source>
        <dbReference type="ARBA" id="ARBA00022490"/>
    </source>
</evidence>
<keyword evidence="7 10" id="KW-0175">Coiled coil</keyword>
<dbReference type="EMBL" id="JARBJD010000002">
    <property type="protein sequence ID" value="KAK2964607.1"/>
    <property type="molecule type" value="Genomic_DNA"/>
</dbReference>
<proteinExistence type="inferred from homology"/>
<dbReference type="InterPro" id="IPR026243">
    <property type="entry name" value="HAUS1"/>
</dbReference>
<protein>
    <submittedName>
        <fullName evidence="11">HAUS augmin-like complex subunit 1</fullName>
    </submittedName>
</protein>